<evidence type="ECO:0000313" key="1">
    <source>
        <dbReference type="EMBL" id="AWM39729.1"/>
    </source>
</evidence>
<organism evidence="1 2">
    <name type="scientific">Gemmata obscuriglobus</name>
    <dbReference type="NCBI Taxonomy" id="114"/>
    <lineage>
        <taxon>Bacteria</taxon>
        <taxon>Pseudomonadati</taxon>
        <taxon>Planctomycetota</taxon>
        <taxon>Planctomycetia</taxon>
        <taxon>Gemmatales</taxon>
        <taxon>Gemmataceae</taxon>
        <taxon>Gemmata</taxon>
    </lineage>
</organism>
<dbReference type="KEGG" id="gog:C1280_23825"/>
<dbReference type="OrthoDB" id="10007290at2"/>
<proteinExistence type="predicted"/>
<reference evidence="1 2" key="1">
    <citation type="submission" date="2018-01" db="EMBL/GenBank/DDBJ databases">
        <title>G. obscuriglobus.</title>
        <authorList>
            <person name="Franke J."/>
            <person name="Blomberg W."/>
            <person name="Selmecki A."/>
        </authorList>
    </citation>
    <scope>NUCLEOTIDE SEQUENCE [LARGE SCALE GENOMIC DNA]</scope>
    <source>
        <strain evidence="1 2">DSM 5831</strain>
    </source>
</reference>
<name>A0A2Z3GZ01_9BACT</name>
<protein>
    <submittedName>
        <fullName evidence="1">Uncharacterized protein</fullName>
    </submittedName>
</protein>
<keyword evidence="2" id="KW-1185">Reference proteome</keyword>
<accession>A0A2Z3GZ01</accession>
<dbReference type="EMBL" id="CP025958">
    <property type="protein sequence ID" value="AWM39729.1"/>
    <property type="molecule type" value="Genomic_DNA"/>
</dbReference>
<sequence>MSGTAFLVVRRALTAGGAGCGDQFVSDTGSRVPLRLFVTRVAAEAHASALGTAARSTVSPFTHVTVSDSLAASLRALGFPVECPDDPWDEEWRVWWDLCQDLITVEQRAAVWELFAEMPLFEVLEVELE</sequence>
<evidence type="ECO:0000313" key="2">
    <source>
        <dbReference type="Proteomes" id="UP000245802"/>
    </source>
</evidence>
<gene>
    <name evidence="1" type="ORF">C1280_23825</name>
</gene>
<dbReference type="RefSeq" id="WP_010044188.1">
    <property type="nucleotide sequence ID" value="NZ_CP025958.1"/>
</dbReference>
<dbReference type="Proteomes" id="UP000245802">
    <property type="component" value="Chromosome"/>
</dbReference>
<dbReference type="AlphaFoldDB" id="A0A2Z3GZ01"/>